<name>A0A7E4VQY5_PANRE</name>
<dbReference type="WBParaSite" id="Pan_g23993.t1">
    <property type="protein sequence ID" value="Pan_g23993.t1"/>
    <property type="gene ID" value="Pan_g23993"/>
</dbReference>
<evidence type="ECO:0000313" key="2">
    <source>
        <dbReference type="WBParaSite" id="Pan_g23993.t1"/>
    </source>
</evidence>
<reference evidence="2" key="2">
    <citation type="submission" date="2020-10" db="UniProtKB">
        <authorList>
            <consortium name="WormBaseParasite"/>
        </authorList>
    </citation>
    <scope>IDENTIFICATION</scope>
</reference>
<accession>A0A7E4VQY5</accession>
<reference evidence="1" key="1">
    <citation type="journal article" date="2013" name="Genetics">
        <title>The draft genome and transcriptome of Panagrellus redivivus are shaped by the harsh demands of a free-living lifestyle.</title>
        <authorList>
            <person name="Srinivasan J."/>
            <person name="Dillman A.R."/>
            <person name="Macchietto M.G."/>
            <person name="Heikkinen L."/>
            <person name="Lakso M."/>
            <person name="Fracchia K.M."/>
            <person name="Antoshechkin I."/>
            <person name="Mortazavi A."/>
            <person name="Wong G."/>
            <person name="Sternberg P.W."/>
        </authorList>
    </citation>
    <scope>NUCLEOTIDE SEQUENCE [LARGE SCALE GENOMIC DNA]</scope>
    <source>
        <strain evidence="1">MT8872</strain>
    </source>
</reference>
<dbReference type="AlphaFoldDB" id="A0A7E4VQY5"/>
<dbReference type="Proteomes" id="UP000492821">
    <property type="component" value="Unassembled WGS sequence"/>
</dbReference>
<protein>
    <submittedName>
        <fullName evidence="2">LITAF domain-containing protein</fullName>
    </submittedName>
</protein>
<proteinExistence type="predicted"/>
<organism evidence="1 2">
    <name type="scientific">Panagrellus redivivus</name>
    <name type="common">Microworm</name>
    <dbReference type="NCBI Taxonomy" id="6233"/>
    <lineage>
        <taxon>Eukaryota</taxon>
        <taxon>Metazoa</taxon>
        <taxon>Ecdysozoa</taxon>
        <taxon>Nematoda</taxon>
        <taxon>Chromadorea</taxon>
        <taxon>Rhabditida</taxon>
        <taxon>Tylenchina</taxon>
        <taxon>Panagrolaimomorpha</taxon>
        <taxon>Panagrolaimoidea</taxon>
        <taxon>Panagrolaimidae</taxon>
        <taxon>Panagrellus</taxon>
    </lineage>
</organism>
<keyword evidence="1" id="KW-1185">Reference proteome</keyword>
<evidence type="ECO:0000313" key="1">
    <source>
        <dbReference type="Proteomes" id="UP000492821"/>
    </source>
</evidence>
<sequence length="110" mass="12777">MLRSITCHEIRRSCCAQQLHFLDVPSLPRHSKLPPTFATPVTLRIHPLCRFFDLVRYQTFQCPACAMLLNANRMEATKLKEFNNLLPLTMVVLFKLSYEIEHAAESEDEE</sequence>